<reference evidence="2" key="1">
    <citation type="journal article" date="2020" name="Stud. Mycol.">
        <title>101 Dothideomycetes genomes: a test case for predicting lifestyles and emergence of pathogens.</title>
        <authorList>
            <person name="Haridas S."/>
            <person name="Albert R."/>
            <person name="Binder M."/>
            <person name="Bloem J."/>
            <person name="Labutti K."/>
            <person name="Salamov A."/>
            <person name="Andreopoulos B."/>
            <person name="Baker S."/>
            <person name="Barry K."/>
            <person name="Bills G."/>
            <person name="Bluhm B."/>
            <person name="Cannon C."/>
            <person name="Castanera R."/>
            <person name="Culley D."/>
            <person name="Daum C."/>
            <person name="Ezra D."/>
            <person name="Gonzalez J."/>
            <person name="Henrissat B."/>
            <person name="Kuo A."/>
            <person name="Liang C."/>
            <person name="Lipzen A."/>
            <person name="Lutzoni F."/>
            <person name="Magnuson J."/>
            <person name="Mondo S."/>
            <person name="Nolan M."/>
            <person name="Ohm R."/>
            <person name="Pangilinan J."/>
            <person name="Park H.-J."/>
            <person name="Ramirez L."/>
            <person name="Alfaro M."/>
            <person name="Sun H."/>
            <person name="Tritt A."/>
            <person name="Yoshinaga Y."/>
            <person name="Zwiers L.-H."/>
            <person name="Turgeon B."/>
            <person name="Goodwin S."/>
            <person name="Spatafora J."/>
            <person name="Crous P."/>
            <person name="Grigoriev I."/>
        </authorList>
    </citation>
    <scope>NUCLEOTIDE SEQUENCE</scope>
    <source>
        <strain evidence="2">CBS 116435</strain>
    </source>
</reference>
<dbReference type="Proteomes" id="UP000799441">
    <property type="component" value="Unassembled WGS sequence"/>
</dbReference>
<organism evidence="2 3">
    <name type="scientific">Polychaeton citri CBS 116435</name>
    <dbReference type="NCBI Taxonomy" id="1314669"/>
    <lineage>
        <taxon>Eukaryota</taxon>
        <taxon>Fungi</taxon>
        <taxon>Dikarya</taxon>
        <taxon>Ascomycota</taxon>
        <taxon>Pezizomycotina</taxon>
        <taxon>Dothideomycetes</taxon>
        <taxon>Dothideomycetidae</taxon>
        <taxon>Capnodiales</taxon>
        <taxon>Capnodiaceae</taxon>
        <taxon>Polychaeton</taxon>
    </lineage>
</organism>
<accession>A0A9P4UQG8</accession>
<feature type="non-terminal residue" evidence="2">
    <location>
        <position position="68"/>
    </location>
</feature>
<dbReference type="AlphaFoldDB" id="A0A9P4UQG8"/>
<sequence>MYSSKSRPVPSKGALRVLYQLAYISSGAALGVGVLCAEERRRRTQIIQRIADNARILRQSPRCVHNAA</sequence>
<keyword evidence="1" id="KW-0812">Transmembrane</keyword>
<protein>
    <submittedName>
        <fullName evidence="2">Uncharacterized protein</fullName>
    </submittedName>
</protein>
<evidence type="ECO:0000313" key="3">
    <source>
        <dbReference type="Proteomes" id="UP000799441"/>
    </source>
</evidence>
<keyword evidence="3" id="KW-1185">Reference proteome</keyword>
<gene>
    <name evidence="2" type="ORF">K431DRAFT_224286</name>
</gene>
<evidence type="ECO:0000256" key="1">
    <source>
        <dbReference type="SAM" id="Phobius"/>
    </source>
</evidence>
<dbReference type="OrthoDB" id="185373at2759"/>
<keyword evidence="1" id="KW-0472">Membrane</keyword>
<feature type="transmembrane region" description="Helical" evidence="1">
    <location>
        <begin position="20"/>
        <end position="37"/>
    </location>
</feature>
<proteinExistence type="predicted"/>
<name>A0A9P4UQG8_9PEZI</name>
<dbReference type="EMBL" id="MU003790">
    <property type="protein sequence ID" value="KAF2721501.1"/>
    <property type="molecule type" value="Genomic_DNA"/>
</dbReference>
<comment type="caution">
    <text evidence="2">The sequence shown here is derived from an EMBL/GenBank/DDBJ whole genome shotgun (WGS) entry which is preliminary data.</text>
</comment>
<keyword evidence="1" id="KW-1133">Transmembrane helix</keyword>
<evidence type="ECO:0000313" key="2">
    <source>
        <dbReference type="EMBL" id="KAF2721501.1"/>
    </source>
</evidence>